<sequence length="141" mass="15622">MIIQRVVLNSRPGICGVPVAKNFHMEEATLPDKMSDGQVKVRTLYLSVDPYMRCRMNEDCGSSDYIQPWKLSEVASGGGIGVVEESKDACFSFGDFVTSFNWPWQTKAILDGKQLEKINPQLGRRDGHLSYFLGAAGFDPG</sequence>
<dbReference type="EMBL" id="CM037615">
    <property type="protein sequence ID" value="KAH8014382.1"/>
    <property type="molecule type" value="Genomic_DNA"/>
</dbReference>
<organism evidence="1 2">
    <name type="scientific">Sphaerodactylus townsendi</name>
    <dbReference type="NCBI Taxonomy" id="933632"/>
    <lineage>
        <taxon>Eukaryota</taxon>
        <taxon>Metazoa</taxon>
        <taxon>Chordata</taxon>
        <taxon>Craniata</taxon>
        <taxon>Vertebrata</taxon>
        <taxon>Euteleostomi</taxon>
        <taxon>Lepidosauria</taxon>
        <taxon>Squamata</taxon>
        <taxon>Bifurcata</taxon>
        <taxon>Gekkota</taxon>
        <taxon>Sphaerodactylidae</taxon>
        <taxon>Sphaerodactylus</taxon>
    </lineage>
</organism>
<protein>
    <submittedName>
        <fullName evidence="1">Prostaglandin reductase 2</fullName>
    </submittedName>
</protein>
<keyword evidence="2" id="KW-1185">Reference proteome</keyword>
<evidence type="ECO:0000313" key="2">
    <source>
        <dbReference type="Proteomes" id="UP000827872"/>
    </source>
</evidence>
<gene>
    <name evidence="1" type="primary">PTGR2_1</name>
    <name evidence="1" type="ORF">K3G42_028834</name>
</gene>
<name>A0ACB8G5G8_9SAUR</name>
<dbReference type="Proteomes" id="UP000827872">
    <property type="component" value="Linkage Group LG02"/>
</dbReference>
<accession>A0ACB8G5G8</accession>
<evidence type="ECO:0000313" key="1">
    <source>
        <dbReference type="EMBL" id="KAH8014382.1"/>
    </source>
</evidence>
<reference evidence="1" key="1">
    <citation type="submission" date="2021-08" db="EMBL/GenBank/DDBJ databases">
        <title>The first chromosome-level gecko genome reveals the dynamic sex chromosomes of Neotropical dwarf geckos (Sphaerodactylidae: Sphaerodactylus).</title>
        <authorList>
            <person name="Pinto B.J."/>
            <person name="Keating S.E."/>
            <person name="Gamble T."/>
        </authorList>
    </citation>
    <scope>NUCLEOTIDE SEQUENCE</scope>
    <source>
        <strain evidence="1">TG3544</strain>
    </source>
</reference>
<comment type="caution">
    <text evidence="1">The sequence shown here is derived from an EMBL/GenBank/DDBJ whole genome shotgun (WGS) entry which is preliminary data.</text>
</comment>
<proteinExistence type="predicted"/>